<dbReference type="InterPro" id="IPR023393">
    <property type="entry name" value="START-like_dom_sf"/>
</dbReference>
<dbReference type="Gene3D" id="3.30.530.20">
    <property type="match status" value="1"/>
</dbReference>
<dbReference type="Proteomes" id="UP000290365">
    <property type="component" value="Chromosome"/>
</dbReference>
<dbReference type="RefSeq" id="WP_129885457.1">
    <property type="nucleotide sequence ID" value="NZ_CP035758.1"/>
</dbReference>
<keyword evidence="4" id="KW-1185">Reference proteome</keyword>
<dbReference type="KEGG" id="kbs:EPA93_02150"/>
<protein>
    <recommendedName>
        <fullName evidence="2">Activator of Hsp90 ATPase homologue 1/2-like C-terminal domain-containing protein</fullName>
    </recommendedName>
</protein>
<evidence type="ECO:0000313" key="3">
    <source>
        <dbReference type="EMBL" id="QBD74858.1"/>
    </source>
</evidence>
<name>A0A4P6JIH2_KTERU</name>
<comment type="similarity">
    <text evidence="1">Belongs to the AHA1 family.</text>
</comment>
<dbReference type="SUPFAM" id="SSF55961">
    <property type="entry name" value="Bet v1-like"/>
    <property type="match status" value="1"/>
</dbReference>
<evidence type="ECO:0000313" key="4">
    <source>
        <dbReference type="Proteomes" id="UP000290365"/>
    </source>
</evidence>
<dbReference type="EMBL" id="CP035758">
    <property type="protein sequence ID" value="QBD74858.1"/>
    <property type="molecule type" value="Genomic_DNA"/>
</dbReference>
<feature type="domain" description="Activator of Hsp90 ATPase homologue 1/2-like C-terminal" evidence="2">
    <location>
        <begin position="14"/>
        <end position="142"/>
    </location>
</feature>
<dbReference type="Pfam" id="PF08327">
    <property type="entry name" value="AHSA1"/>
    <property type="match status" value="1"/>
</dbReference>
<dbReference type="InterPro" id="IPR013538">
    <property type="entry name" value="ASHA1/2-like_C"/>
</dbReference>
<dbReference type="AlphaFoldDB" id="A0A4P6JIH2"/>
<evidence type="ECO:0000256" key="1">
    <source>
        <dbReference type="ARBA" id="ARBA00006817"/>
    </source>
</evidence>
<sequence>MRELFVDKSVTIAAPATKVWEVLTRPEYAREWVRLWWPDFALLESDWQTGSSVIWQLADGTVGSQGTISLAQPYTLLSFSFQVNNPYLIKQEEITYRLDEQDGHTHLSVTVGNFGDTPEHEACYPGALQSWETSLPKIKELAESR</sequence>
<organism evidence="3 4">
    <name type="scientific">Ktedonosporobacter rubrisoli</name>
    <dbReference type="NCBI Taxonomy" id="2509675"/>
    <lineage>
        <taxon>Bacteria</taxon>
        <taxon>Bacillati</taxon>
        <taxon>Chloroflexota</taxon>
        <taxon>Ktedonobacteria</taxon>
        <taxon>Ktedonobacterales</taxon>
        <taxon>Ktedonosporobacteraceae</taxon>
        <taxon>Ktedonosporobacter</taxon>
    </lineage>
</organism>
<accession>A0A4P6JIH2</accession>
<gene>
    <name evidence="3" type="ORF">EPA93_02150</name>
</gene>
<reference evidence="3 4" key="1">
    <citation type="submission" date="2019-01" db="EMBL/GenBank/DDBJ databases">
        <title>Ktedonosporobacter rubrisoli SCAWS-G2.</title>
        <authorList>
            <person name="Huang Y."/>
            <person name="Yan B."/>
        </authorList>
    </citation>
    <scope>NUCLEOTIDE SEQUENCE [LARGE SCALE GENOMIC DNA]</scope>
    <source>
        <strain evidence="3 4">SCAWS-G2</strain>
    </source>
</reference>
<dbReference type="OrthoDB" id="9800600at2"/>
<proteinExistence type="inferred from homology"/>
<evidence type="ECO:0000259" key="2">
    <source>
        <dbReference type="Pfam" id="PF08327"/>
    </source>
</evidence>